<dbReference type="InterPro" id="IPR027417">
    <property type="entry name" value="P-loop_NTPase"/>
</dbReference>
<dbReference type="GO" id="GO:0016887">
    <property type="term" value="F:ATP hydrolysis activity"/>
    <property type="evidence" value="ECO:0007669"/>
    <property type="project" value="TreeGrafter"/>
</dbReference>
<gene>
    <name evidence="5" type="primary">pilB</name>
    <name evidence="5" type="ordered locus">CBUD_1951</name>
</gene>
<evidence type="ECO:0000313" key="6">
    <source>
        <dbReference type="Proteomes" id="UP000008555"/>
    </source>
</evidence>
<dbReference type="KEGG" id="cbd:CBUD_1951"/>
<protein>
    <submittedName>
        <fullName evidence="5">Type 4 pili biogenesis protein (Nuleotide-binding protein)</fullName>
    </submittedName>
</protein>
<comment type="similarity">
    <text evidence="1">Belongs to the GSP E family.</text>
</comment>
<evidence type="ECO:0000256" key="2">
    <source>
        <dbReference type="ARBA" id="ARBA00022741"/>
    </source>
</evidence>
<keyword evidence="3" id="KW-0067">ATP-binding</keyword>
<dbReference type="InterPro" id="IPR007831">
    <property type="entry name" value="T2SS_GspE_N"/>
</dbReference>
<dbReference type="Pfam" id="PF00437">
    <property type="entry name" value="T2SSE"/>
    <property type="match status" value="1"/>
</dbReference>
<dbReference type="GO" id="GO:0005524">
    <property type="term" value="F:ATP binding"/>
    <property type="evidence" value="ECO:0007669"/>
    <property type="project" value="UniProtKB-KW"/>
</dbReference>
<dbReference type="InterPro" id="IPR001482">
    <property type="entry name" value="T2SS/T4SS_dom"/>
</dbReference>
<dbReference type="EMBL" id="CP000733">
    <property type="protein sequence ID" value="ABS76753.1"/>
    <property type="molecule type" value="Genomic_DNA"/>
</dbReference>
<dbReference type="Gene3D" id="3.30.450.90">
    <property type="match status" value="1"/>
</dbReference>
<dbReference type="Gene3D" id="3.30.300.160">
    <property type="entry name" value="Type II secretion system, protein E, N-terminal domain"/>
    <property type="match status" value="1"/>
</dbReference>
<evidence type="ECO:0000259" key="4">
    <source>
        <dbReference type="PROSITE" id="PS00662"/>
    </source>
</evidence>
<feature type="domain" description="Bacterial type II secretion system protein E" evidence="4">
    <location>
        <begin position="356"/>
        <end position="370"/>
    </location>
</feature>
<sequence length="517" mass="57839">MQTKVEGLAHILLQTNALTNSQIARAIEQAAGAQSPLLHYLVTEKIVSSEKIAEACATYFGLEAINLQTQPLNPSLCHEIPRKYLMRYAFIPLAVKSPTLAISDPLYFPLIEELQFQTNKQYKIVFAPYKSFAALINNFVSRQIYETVSQGKASIVELVNQVLTDAIYREASDVHFEPMQQHYRIRMRIDGILHTTTLLPNTQSPAMSSRLKVLAELDISEKRLPQDGRFYFTTLTHLKRDCRLSSCPTLFGEKIVIRLLNPVHHLLKFEELGLEEKPKQLIMKKIKQPQGLILVTGPTRSGKTVSLYAALNQINSTQKNISTVEDPIEIQLAGVTQVNIRPKAGLNFAAVLRAFLRQDPDVIMVGEIRDFETASIAVRAAHTGHLVLSTLHTNSAVECITRLIDMGIEPFNLASVLKLVVAQRLVRQLCAHCQATKISCPFCLNGYQGRTGIYEVLPITPSIIELILQKRSAQEINACAIQEGMQTLWQAALNKAKTGITNLNEIYRVIQSENNYA</sequence>
<organism evidence="5 6">
    <name type="scientific">Coxiella burnetii (strain Dugway 5J108-111)</name>
    <dbReference type="NCBI Taxonomy" id="434922"/>
    <lineage>
        <taxon>Bacteria</taxon>
        <taxon>Pseudomonadati</taxon>
        <taxon>Pseudomonadota</taxon>
        <taxon>Gammaproteobacteria</taxon>
        <taxon>Legionellales</taxon>
        <taxon>Coxiellaceae</taxon>
        <taxon>Coxiella</taxon>
    </lineage>
</organism>
<dbReference type="Gene3D" id="3.40.50.300">
    <property type="entry name" value="P-loop containing nucleotide triphosphate hydrolases"/>
    <property type="match status" value="1"/>
</dbReference>
<accession>A9KEP2</accession>
<dbReference type="PANTHER" id="PTHR30258:SF1">
    <property type="entry name" value="PROTEIN TRANSPORT PROTEIN HOFB HOMOLOG"/>
    <property type="match status" value="1"/>
</dbReference>
<keyword evidence="2" id="KW-0547">Nucleotide-binding</keyword>
<dbReference type="Pfam" id="PF05157">
    <property type="entry name" value="MshEN"/>
    <property type="match status" value="1"/>
</dbReference>
<dbReference type="SUPFAM" id="SSF160246">
    <property type="entry name" value="EspE N-terminal domain-like"/>
    <property type="match status" value="1"/>
</dbReference>
<reference evidence="5 6" key="1">
    <citation type="journal article" date="2009" name="Infect. Immun.">
        <title>Comparative genomics reveal extensive transposon-mediated genomic plasticity and diversity among potential effector proteins within the genus Coxiella.</title>
        <authorList>
            <person name="Beare P.A."/>
            <person name="Unsworth N."/>
            <person name="Andoh M."/>
            <person name="Voth D.E."/>
            <person name="Omsland A."/>
            <person name="Gilk S.D."/>
            <person name="Williams K.P."/>
            <person name="Sobral B.W."/>
            <person name="Kupko J.J.III."/>
            <person name="Porcella S.F."/>
            <person name="Samuel J.E."/>
            <person name="Heinzen R.A."/>
        </authorList>
    </citation>
    <scope>NUCLEOTIDE SEQUENCE [LARGE SCALE GENOMIC DNA]</scope>
    <source>
        <strain evidence="5 6">Dugway 5J108-111</strain>
    </source>
</reference>
<evidence type="ECO:0000256" key="1">
    <source>
        <dbReference type="ARBA" id="ARBA00006611"/>
    </source>
</evidence>
<dbReference type="RefSeq" id="WP_011997343.1">
    <property type="nucleotide sequence ID" value="NC_009727.1"/>
</dbReference>
<dbReference type="CDD" id="cd01129">
    <property type="entry name" value="PulE-GspE-like"/>
    <property type="match status" value="1"/>
</dbReference>
<dbReference type="Proteomes" id="UP000008555">
    <property type="component" value="Chromosome"/>
</dbReference>
<proteinExistence type="inferred from homology"/>
<dbReference type="PROSITE" id="PS00662">
    <property type="entry name" value="T2SP_E"/>
    <property type="match status" value="1"/>
</dbReference>
<dbReference type="AlphaFoldDB" id="A9KEP2"/>
<dbReference type="FunFam" id="3.40.50.300:FF:000398">
    <property type="entry name" value="Type IV pilus assembly ATPase PilB"/>
    <property type="match status" value="1"/>
</dbReference>
<evidence type="ECO:0000313" key="5">
    <source>
        <dbReference type="EMBL" id="ABS76753.1"/>
    </source>
</evidence>
<dbReference type="GO" id="GO:0005886">
    <property type="term" value="C:plasma membrane"/>
    <property type="evidence" value="ECO:0007669"/>
    <property type="project" value="TreeGrafter"/>
</dbReference>
<dbReference type="SUPFAM" id="SSF52540">
    <property type="entry name" value="P-loop containing nucleoside triphosphate hydrolases"/>
    <property type="match status" value="1"/>
</dbReference>
<name>A9KEP2_COXBN</name>
<evidence type="ECO:0000256" key="3">
    <source>
        <dbReference type="ARBA" id="ARBA00022840"/>
    </source>
</evidence>
<dbReference type="PANTHER" id="PTHR30258">
    <property type="entry name" value="TYPE II SECRETION SYSTEM PROTEIN GSPE-RELATED"/>
    <property type="match status" value="1"/>
</dbReference>
<dbReference type="InterPro" id="IPR037257">
    <property type="entry name" value="T2SS_E_N_sf"/>
</dbReference>
<dbReference type="HOGENOM" id="CLU_013446_10_1_6"/>